<dbReference type="KEGG" id="lao:AOX59_17850"/>
<proteinExistence type="predicted"/>
<keyword evidence="2" id="KW-1185">Reference proteome</keyword>
<dbReference type="InterPro" id="IPR032710">
    <property type="entry name" value="NTF2-like_dom_sf"/>
</dbReference>
<dbReference type="SUPFAM" id="SSF54427">
    <property type="entry name" value="NTF2-like"/>
    <property type="match status" value="1"/>
</dbReference>
<sequence length="146" mass="16897">MRKIAAILVLAIIGAFIFMLIHQSADDEATEAVTEFYSYEQEADFSASWEMFHPIMKEKFDKIDYLQDRAHVFLNHFGVETFSFTVGEATEIEDWTIENDAEVIDTVYQVPVSLGFKGKYGNFSLVQNTFATKVKGEWKILWDYKK</sequence>
<dbReference type="RefSeq" id="WP_068447616.1">
    <property type="nucleotide sequence ID" value="NZ_CP013862.1"/>
</dbReference>
<evidence type="ECO:0000313" key="1">
    <source>
        <dbReference type="EMBL" id="ALX50277.1"/>
    </source>
</evidence>
<reference evidence="1 2" key="1">
    <citation type="submission" date="2016-01" db="EMBL/GenBank/DDBJ databases">
        <title>Complete genome sequence of strain Lentibacillus amyloliquefaciens LAM0015T isolated from saline sediment.</title>
        <authorList>
            <person name="Wang J.-L."/>
            <person name="He M.-X."/>
        </authorList>
    </citation>
    <scope>NUCLEOTIDE SEQUENCE [LARGE SCALE GENOMIC DNA]</scope>
    <source>
        <strain evidence="1 2">LAM0015</strain>
    </source>
</reference>
<evidence type="ECO:0000313" key="2">
    <source>
        <dbReference type="Proteomes" id="UP000050331"/>
    </source>
</evidence>
<protein>
    <recommendedName>
        <fullName evidence="3">DUF4440 domain-containing protein</fullName>
    </recommendedName>
</protein>
<name>A0A0U4FWZ0_9BACI</name>
<dbReference type="AlphaFoldDB" id="A0A0U4FWZ0"/>
<accession>A0A0U4FWZ0</accession>
<organism evidence="1 2">
    <name type="scientific">Lentibacillus amyloliquefaciens</name>
    <dbReference type="NCBI Taxonomy" id="1472767"/>
    <lineage>
        <taxon>Bacteria</taxon>
        <taxon>Bacillati</taxon>
        <taxon>Bacillota</taxon>
        <taxon>Bacilli</taxon>
        <taxon>Bacillales</taxon>
        <taxon>Bacillaceae</taxon>
        <taxon>Lentibacillus</taxon>
    </lineage>
</organism>
<dbReference type="OrthoDB" id="2720594at2"/>
<gene>
    <name evidence="1" type="ORF">AOX59_17850</name>
</gene>
<evidence type="ECO:0008006" key="3">
    <source>
        <dbReference type="Google" id="ProtNLM"/>
    </source>
</evidence>
<dbReference type="EMBL" id="CP013862">
    <property type="protein sequence ID" value="ALX50277.1"/>
    <property type="molecule type" value="Genomic_DNA"/>
</dbReference>
<dbReference type="STRING" id="1472767.AOX59_17850"/>
<dbReference type="Proteomes" id="UP000050331">
    <property type="component" value="Chromosome"/>
</dbReference>